<dbReference type="SUPFAM" id="SSF53335">
    <property type="entry name" value="S-adenosyl-L-methionine-dependent methyltransferases"/>
    <property type="match status" value="1"/>
</dbReference>
<feature type="domain" description="Type ISP restriction-modification enzyme LLaBIII C-terminal specificity" evidence="5">
    <location>
        <begin position="701"/>
        <end position="952"/>
    </location>
</feature>
<evidence type="ECO:0000259" key="6">
    <source>
        <dbReference type="Pfam" id="PF20473"/>
    </source>
</evidence>
<evidence type="ECO:0000259" key="5">
    <source>
        <dbReference type="Pfam" id="PF18135"/>
    </source>
</evidence>
<feature type="domain" description="MmeI-like DNA-methyltransferase" evidence="6">
    <location>
        <begin position="368"/>
        <end position="557"/>
    </location>
</feature>
<dbReference type="GO" id="GO:0032259">
    <property type="term" value="P:methylation"/>
    <property type="evidence" value="ECO:0007669"/>
    <property type="project" value="UniProtKB-KW"/>
</dbReference>
<gene>
    <name evidence="7" type="ordered locus">Fphi_0335</name>
</gene>
<name>B0TZJ3_FRAP2</name>
<dbReference type="PANTHER" id="PTHR33841:SF1">
    <property type="entry name" value="DNA METHYLTRANSFERASE A"/>
    <property type="match status" value="1"/>
</dbReference>
<keyword evidence="2" id="KW-0489">Methyltransferase</keyword>
<dbReference type="GO" id="GO:0009007">
    <property type="term" value="F:site-specific DNA-methyltransferase (adenine-specific) activity"/>
    <property type="evidence" value="ECO:0007669"/>
    <property type="project" value="UniProtKB-EC"/>
</dbReference>
<dbReference type="AlphaFoldDB" id="B0TZJ3"/>
<evidence type="ECO:0000256" key="1">
    <source>
        <dbReference type="ARBA" id="ARBA00011900"/>
    </source>
</evidence>
<dbReference type="Pfam" id="PF18135">
    <property type="entry name" value="Type_ISP_C"/>
    <property type="match status" value="1"/>
</dbReference>
<evidence type="ECO:0000256" key="4">
    <source>
        <dbReference type="ARBA" id="ARBA00047942"/>
    </source>
</evidence>
<dbReference type="EMBL" id="CP000937">
    <property type="protein sequence ID" value="ABZ86552.1"/>
    <property type="molecule type" value="Genomic_DNA"/>
</dbReference>
<dbReference type="Gene3D" id="3.40.50.150">
    <property type="entry name" value="Vaccinia Virus protein VP39"/>
    <property type="match status" value="1"/>
</dbReference>
<accession>B0TZJ3</accession>
<dbReference type="PRINTS" id="PR00507">
    <property type="entry name" value="N12N6MTFRASE"/>
</dbReference>
<dbReference type="KEGG" id="fph:Fphi_0335"/>
<keyword evidence="3" id="KW-0808">Transferase</keyword>
<dbReference type="InterPro" id="IPR046816">
    <property type="entry name" value="MmeI_Mtase"/>
</dbReference>
<comment type="catalytic activity">
    <reaction evidence="4">
        <text>a 2'-deoxyadenosine in DNA + S-adenosyl-L-methionine = an N(6)-methyl-2'-deoxyadenosine in DNA + S-adenosyl-L-homocysteine + H(+)</text>
        <dbReference type="Rhea" id="RHEA:15197"/>
        <dbReference type="Rhea" id="RHEA-COMP:12418"/>
        <dbReference type="Rhea" id="RHEA-COMP:12419"/>
        <dbReference type="ChEBI" id="CHEBI:15378"/>
        <dbReference type="ChEBI" id="CHEBI:57856"/>
        <dbReference type="ChEBI" id="CHEBI:59789"/>
        <dbReference type="ChEBI" id="CHEBI:90615"/>
        <dbReference type="ChEBI" id="CHEBI:90616"/>
        <dbReference type="EC" id="2.1.1.72"/>
    </reaction>
</comment>
<dbReference type="EC" id="2.1.1.72" evidence="1"/>
<reference evidence="7" key="1">
    <citation type="submission" date="2009-01" db="EMBL/GenBank/DDBJ databases">
        <title>Complete sequence of chromosome of Francisella philomiragia subsp. philomiragia ATCC 25017.</title>
        <authorList>
            <consortium name="US DOE Joint Genome Institute"/>
            <person name="Copeland A."/>
            <person name="Lucas S."/>
            <person name="Lapidus A."/>
            <person name="Barry K."/>
            <person name="Detter J.C."/>
            <person name="Glavina del Rio T."/>
            <person name="Hammon N."/>
            <person name="Israni S."/>
            <person name="Dalin E."/>
            <person name="Tice H."/>
            <person name="Pitluck S."/>
            <person name="Chain P."/>
            <person name="Malfatti S."/>
            <person name="Shin M."/>
            <person name="Vergez L."/>
            <person name="Schmutz J."/>
            <person name="Larimer F."/>
            <person name="Land M."/>
            <person name="Hauser L."/>
            <person name="Richardson P."/>
        </authorList>
    </citation>
    <scope>NUCLEOTIDE SEQUENCE</scope>
    <source>
        <strain evidence="7">ATCC 25017</strain>
    </source>
</reference>
<proteinExistence type="predicted"/>
<sequence length="960" mass="110560">MTIQQYLEQLNKRYKTGISREHTYRKDLEDLLISLVKDIDVTNEPANVTDCGNPDYVITKKDIPIGYIEAKDIGKDLDSKNYKEQFSRYRKALDNLIITDYLRFQFFKEGELVTQIEIATIENGEIKPIAKNFQQFENLIKDFCTYIGQTIRSPKKLAEMMAGKARLLQNTLENALNKDIEDEQNSGLRSQYETFRNILIHDLTPKGFADIYAQTLAYGMFAARYHDEVLDTFSRQEAAEKIPKTNPFLRMLFDYVAGTNIDDRIKHTVDNLADVFRAVDLRKILSKFGRSTKTQDPIVHFYEDFLSEYDSKLRKAKGVWYTPQPVVSFIVRAVDEVLKSEFGLSQGLADTTKTKIQIDSQTTDKRAKSGYKQIEKEVHKVQVLDPATGTGTFLAEAIKFIYNNNFKAMQGAWSGYVEEHLIPRLNGFELLMASYAMAHLKLDMLLTDTGYKPKSTQSQRFHIYLTNSLEEHHPDTGTLFANWLSNEANEANQIKKDTPVMVVMGNPPYSGISSNTGEWITSLIEDYKYVDGVHFNERKHWLNDDYVKFMRYGQYYIEKNGSGILAFINPHGFLDNPTFRGMRYSLLKTYDKIYTIDLHGNSKKKETCPDGSKDENVFDIMQGVSINILVKTGAKKNNELAEVYHYDLYGKRNDKYEFLSQNSLSSIGFKKVEYSKPYYFFIPKDDSQRASYEKGFSVVSLFPENVTGIVTARDKVVIDISKQKLLDRINNFCNNKYSDDDIRSWLFRNKKNGKYLAGDSRGWKLTEAREKIKNNNHESIVSKISYRPFDTQYIYYCPEMIDWGREKIMKHMLKGENVGLVFARQTTDSDWTGIQIVDSMVDNRFHFSYKGIPQEAPLYLYPDDDSLDSSRVPNLDMSIVKEIEKSLGLEFVAEPHPADKSAPLSRGEYSHLAIDDANSPSDMKRWQSQTDGVVLKNFTSIDILDYIYTALATVRSTKNF</sequence>
<dbReference type="InterPro" id="IPR041635">
    <property type="entry name" value="Type_ISP_LLaBIII_C"/>
</dbReference>
<dbReference type="HOGENOM" id="CLU_009503_0_0_6"/>
<dbReference type="Pfam" id="PF20473">
    <property type="entry name" value="MmeI_Mtase"/>
    <property type="match status" value="1"/>
</dbReference>
<dbReference type="eggNOG" id="COG0286">
    <property type="taxonomic scope" value="Bacteria"/>
</dbReference>
<evidence type="ECO:0000256" key="3">
    <source>
        <dbReference type="ARBA" id="ARBA00022679"/>
    </source>
</evidence>
<evidence type="ECO:0000313" key="7">
    <source>
        <dbReference type="EMBL" id="ABZ86552.1"/>
    </source>
</evidence>
<dbReference type="InterPro" id="IPR050953">
    <property type="entry name" value="N4_N6_ade-DNA_methylase"/>
</dbReference>
<protein>
    <recommendedName>
        <fullName evidence="1">site-specific DNA-methyltransferase (adenine-specific)</fullName>
        <ecNumber evidence="1">2.1.1.72</ecNumber>
    </recommendedName>
</protein>
<dbReference type="InterPro" id="IPR029063">
    <property type="entry name" value="SAM-dependent_MTases_sf"/>
</dbReference>
<dbReference type="REBASE" id="17013">
    <property type="entry name" value="FphPORF335P"/>
</dbReference>
<evidence type="ECO:0000256" key="2">
    <source>
        <dbReference type="ARBA" id="ARBA00022603"/>
    </source>
</evidence>
<dbReference type="PANTHER" id="PTHR33841">
    <property type="entry name" value="DNA METHYLTRANSFERASE YEEA-RELATED"/>
    <property type="match status" value="1"/>
</dbReference>
<organism evidence="7">
    <name type="scientific">Francisella philomiragia subsp. philomiragia (strain ATCC 25017 / CCUG 19701 / FSC 153 / O#319-036)</name>
    <dbReference type="NCBI Taxonomy" id="484022"/>
    <lineage>
        <taxon>Bacteria</taxon>
        <taxon>Pseudomonadati</taxon>
        <taxon>Pseudomonadota</taxon>
        <taxon>Gammaproteobacteria</taxon>
        <taxon>Thiotrichales</taxon>
        <taxon>Francisellaceae</taxon>
        <taxon>Francisella</taxon>
    </lineage>
</organism>